<feature type="binding site" evidence="8">
    <location>
        <position position="55"/>
    </location>
    <ligand>
        <name>iron-sulfur cluster</name>
        <dbReference type="ChEBI" id="CHEBI:30408"/>
    </ligand>
</feature>
<reference evidence="10" key="1">
    <citation type="submission" date="2017-09" db="EMBL/GenBank/DDBJ databases">
        <title>FDA dAtabase for Regulatory Grade micrObial Sequences (FDA-ARGOS): Supporting development and validation of Infectious Disease Dx tests.</title>
        <authorList>
            <person name="Minogue T."/>
            <person name="Wolcott M."/>
            <person name="Wasieloski L."/>
            <person name="Aguilar W."/>
            <person name="Moore D."/>
            <person name="Tallon L.J."/>
            <person name="Sadzewicz L."/>
            <person name="Ott S."/>
            <person name="Zhao X."/>
            <person name="Nagaraj S."/>
            <person name="Vavikolanu K."/>
            <person name="Aluvathingal J."/>
            <person name="Nadendla S."/>
            <person name="Sichtig H."/>
        </authorList>
    </citation>
    <scope>NUCLEOTIDE SEQUENCE</scope>
    <source>
        <strain evidence="10">FDAARGOS_387</strain>
    </source>
</reference>
<sequence length="80" mass="8732">MASLIEVRDAVALNGTVELAQLSRQLKLNPQLLQAMLQQLVSMGKVERVEPDSSCLVGNCKSCAEGKKCLTESYRIKKPA</sequence>
<evidence type="ECO:0000259" key="9">
    <source>
        <dbReference type="Pfam" id="PF09012"/>
    </source>
</evidence>
<dbReference type="HAMAP" id="MF_01586">
    <property type="entry name" value="FeoC"/>
    <property type="match status" value="1"/>
</dbReference>
<keyword evidence="1 8" id="KW-0678">Repressor</keyword>
<dbReference type="InterPro" id="IPR023732">
    <property type="entry name" value="FeoC"/>
</dbReference>
<keyword evidence="7 8" id="KW-0804">Transcription</keyword>
<dbReference type="SUPFAM" id="SSF46785">
    <property type="entry name" value="Winged helix' DNA-binding domain"/>
    <property type="match status" value="1"/>
</dbReference>
<keyword evidence="6 8" id="KW-0238">DNA-binding</keyword>
<keyword evidence="12" id="KW-1185">Reference proteome</keyword>
<reference evidence="11 13" key="3">
    <citation type="submission" date="2019-03" db="EMBL/GenBank/DDBJ databases">
        <authorList>
            <consortium name="Pathogen Informatics"/>
        </authorList>
    </citation>
    <scope>NUCLEOTIDE SEQUENCE [LARGE SCALE GENOMIC DNA]</scope>
    <source>
        <strain evidence="11 13">NCTC12282</strain>
    </source>
</reference>
<evidence type="ECO:0000256" key="8">
    <source>
        <dbReference type="HAMAP-Rule" id="MF_01586"/>
    </source>
</evidence>
<comment type="function">
    <text evidence="8">May function as a transcriptional regulator that controls feoABC expression.</text>
</comment>
<dbReference type="EMBL" id="PDDX01000001">
    <property type="protein sequence ID" value="PHI27948.1"/>
    <property type="molecule type" value="Genomic_DNA"/>
</dbReference>
<reference evidence="12" key="2">
    <citation type="submission" date="2017-09" db="EMBL/GenBank/DDBJ databases">
        <title>FDA dAtabase for Regulatory Grade micrObial Sequences (FDA-ARGOS): Supporting development and validation of Infectious Disease Dx tests.</title>
        <authorList>
            <person name="Minogue T."/>
            <person name="Wolcott M."/>
            <person name="Wasieloski L."/>
            <person name="Aguilar W."/>
            <person name="Moore D."/>
            <person name="Tallon L."/>
            <person name="Sadzewicz L."/>
            <person name="Ott S."/>
            <person name="Zhao X."/>
            <person name="Nagaraj S."/>
            <person name="Vavikolanu K."/>
            <person name="Aluvathingal J."/>
            <person name="Nadendla S."/>
            <person name="Sichtig H."/>
        </authorList>
    </citation>
    <scope>NUCLEOTIDE SEQUENCE [LARGE SCALE GENOMIC DNA]</scope>
    <source>
        <strain evidence="12">FDAARGOS_387</strain>
    </source>
</reference>
<feature type="binding site" evidence="8">
    <location>
        <position position="60"/>
    </location>
    <ligand>
        <name>iron-sulfur cluster</name>
        <dbReference type="ChEBI" id="CHEBI:30408"/>
    </ligand>
</feature>
<dbReference type="GO" id="GO:0005506">
    <property type="term" value="F:iron ion binding"/>
    <property type="evidence" value="ECO:0007669"/>
    <property type="project" value="UniProtKB-UniRule"/>
</dbReference>
<gene>
    <name evidence="8 11" type="primary">feoC</name>
    <name evidence="10" type="ORF">CRN84_00635</name>
    <name evidence="11" type="ORF">NCTC12282_00574</name>
</gene>
<keyword evidence="4 8" id="KW-0411">Iron-sulfur</keyword>
<dbReference type="GO" id="GO:0003677">
    <property type="term" value="F:DNA binding"/>
    <property type="evidence" value="ECO:0007669"/>
    <property type="project" value="UniProtKB-KW"/>
</dbReference>
<evidence type="ECO:0000256" key="6">
    <source>
        <dbReference type="ARBA" id="ARBA00023125"/>
    </source>
</evidence>
<comment type="similarity">
    <text evidence="8">Belongs to the FeoC family.</text>
</comment>
<dbReference type="InterPro" id="IPR015102">
    <property type="entry name" value="Tscrpt_reg_HTH_FeoC"/>
</dbReference>
<dbReference type="RefSeq" id="WP_029093876.1">
    <property type="nucleotide sequence ID" value="NZ_BRLG01000004.1"/>
</dbReference>
<dbReference type="InterPro" id="IPR036390">
    <property type="entry name" value="WH_DNA-bd_sf"/>
</dbReference>
<dbReference type="Gene3D" id="1.10.10.10">
    <property type="entry name" value="Winged helix-like DNA-binding domain superfamily/Winged helix DNA-binding domain"/>
    <property type="match status" value="1"/>
</dbReference>
<dbReference type="EMBL" id="CAADJA010000002">
    <property type="protein sequence ID" value="VFS45691.1"/>
    <property type="molecule type" value="Genomic_DNA"/>
</dbReference>
<dbReference type="Proteomes" id="UP000224974">
    <property type="component" value="Unassembled WGS sequence"/>
</dbReference>
<evidence type="ECO:0000256" key="3">
    <source>
        <dbReference type="ARBA" id="ARBA00023004"/>
    </source>
</evidence>
<accession>A0A2C6DCG4</accession>
<keyword evidence="2 8" id="KW-0479">Metal-binding</keyword>
<evidence type="ECO:0000256" key="4">
    <source>
        <dbReference type="ARBA" id="ARBA00023014"/>
    </source>
</evidence>
<dbReference type="GO" id="GO:0051536">
    <property type="term" value="F:iron-sulfur cluster binding"/>
    <property type="evidence" value="ECO:0007669"/>
    <property type="project" value="UniProtKB-KW"/>
</dbReference>
<dbReference type="Proteomes" id="UP000373449">
    <property type="component" value="Unassembled WGS sequence"/>
</dbReference>
<evidence type="ECO:0000256" key="5">
    <source>
        <dbReference type="ARBA" id="ARBA00023015"/>
    </source>
</evidence>
<protein>
    <recommendedName>
        <fullName evidence="8">Probable [Fe-S]-dependent transcriptional repressor</fullName>
    </recommendedName>
</protein>
<organism evidence="10 12">
    <name type="scientific">Budvicia aquatica</name>
    <dbReference type="NCBI Taxonomy" id="82979"/>
    <lineage>
        <taxon>Bacteria</taxon>
        <taxon>Pseudomonadati</taxon>
        <taxon>Pseudomonadota</taxon>
        <taxon>Gammaproteobacteria</taxon>
        <taxon>Enterobacterales</taxon>
        <taxon>Budviciaceae</taxon>
        <taxon>Budvicia</taxon>
    </lineage>
</organism>
<keyword evidence="5 8" id="KW-0805">Transcription regulation</keyword>
<dbReference type="InterPro" id="IPR036388">
    <property type="entry name" value="WH-like_DNA-bd_sf"/>
</dbReference>
<evidence type="ECO:0000313" key="10">
    <source>
        <dbReference type="EMBL" id="PHI27948.1"/>
    </source>
</evidence>
<evidence type="ECO:0000256" key="7">
    <source>
        <dbReference type="ARBA" id="ARBA00023163"/>
    </source>
</evidence>
<evidence type="ECO:0000313" key="11">
    <source>
        <dbReference type="EMBL" id="VFS45691.1"/>
    </source>
</evidence>
<evidence type="ECO:0000313" key="13">
    <source>
        <dbReference type="Proteomes" id="UP000373449"/>
    </source>
</evidence>
<proteinExistence type="inferred from homology"/>
<feature type="binding site" evidence="8">
    <location>
        <position position="69"/>
    </location>
    <ligand>
        <name>iron-sulfur cluster</name>
        <dbReference type="ChEBI" id="CHEBI:30408"/>
    </ligand>
</feature>
<feature type="domain" description="Transcriptional regulator HTH-type FeoC" evidence="9">
    <location>
        <begin position="3"/>
        <end position="68"/>
    </location>
</feature>
<feature type="binding site" evidence="8">
    <location>
        <position position="63"/>
    </location>
    <ligand>
        <name>iron-sulfur cluster</name>
        <dbReference type="ChEBI" id="CHEBI:30408"/>
    </ligand>
</feature>
<dbReference type="AlphaFoldDB" id="A0A2C6DCG4"/>
<dbReference type="Pfam" id="PF09012">
    <property type="entry name" value="FeoC"/>
    <property type="match status" value="1"/>
</dbReference>
<evidence type="ECO:0000256" key="1">
    <source>
        <dbReference type="ARBA" id="ARBA00022491"/>
    </source>
</evidence>
<evidence type="ECO:0000256" key="2">
    <source>
        <dbReference type="ARBA" id="ARBA00022723"/>
    </source>
</evidence>
<name>A0A2C6DCG4_9GAMM</name>
<dbReference type="OrthoDB" id="6903254at2"/>
<evidence type="ECO:0000313" key="12">
    <source>
        <dbReference type="Proteomes" id="UP000224974"/>
    </source>
</evidence>
<keyword evidence="3 8" id="KW-0408">Iron</keyword>